<evidence type="ECO:0000256" key="2">
    <source>
        <dbReference type="ARBA" id="ARBA00023027"/>
    </source>
</evidence>
<comment type="caution">
    <text evidence="3">The sequence shown here is derived from an EMBL/GenBank/DDBJ whole genome shotgun (WGS) entry which is preliminary data.</text>
</comment>
<reference evidence="3" key="1">
    <citation type="submission" date="2023-02" db="EMBL/GenBank/DDBJ databases">
        <title>Genome of toxic invasive species Heracleum sosnowskyi carries increased number of genes despite the absence of recent whole-genome duplications.</title>
        <authorList>
            <person name="Schelkunov M."/>
            <person name="Shtratnikova V."/>
            <person name="Makarenko M."/>
            <person name="Klepikova A."/>
            <person name="Omelchenko D."/>
            <person name="Novikova G."/>
            <person name="Obukhova E."/>
            <person name="Bogdanov V."/>
            <person name="Penin A."/>
            <person name="Logacheva M."/>
        </authorList>
    </citation>
    <scope>NUCLEOTIDE SEQUENCE</scope>
    <source>
        <strain evidence="3">Hsosn_3</strain>
        <tissue evidence="3">Leaf</tissue>
    </source>
</reference>
<reference evidence="3" key="2">
    <citation type="submission" date="2023-05" db="EMBL/GenBank/DDBJ databases">
        <authorList>
            <person name="Schelkunov M.I."/>
        </authorList>
    </citation>
    <scope>NUCLEOTIDE SEQUENCE</scope>
    <source>
        <strain evidence="3">Hsosn_3</strain>
        <tissue evidence="3">Leaf</tissue>
    </source>
</reference>
<proteinExistence type="predicted"/>
<evidence type="ECO:0000313" key="4">
    <source>
        <dbReference type="Proteomes" id="UP001237642"/>
    </source>
</evidence>
<protein>
    <submittedName>
        <fullName evidence="3">Uncharacterized protein</fullName>
    </submittedName>
</protein>
<evidence type="ECO:0000256" key="1">
    <source>
        <dbReference type="ARBA" id="ARBA00023002"/>
    </source>
</evidence>
<dbReference type="PANTHER" id="PTHR13871">
    <property type="entry name" value="THIOREDOXIN"/>
    <property type="match status" value="1"/>
</dbReference>
<organism evidence="3 4">
    <name type="scientific">Heracleum sosnowskyi</name>
    <dbReference type="NCBI Taxonomy" id="360622"/>
    <lineage>
        <taxon>Eukaryota</taxon>
        <taxon>Viridiplantae</taxon>
        <taxon>Streptophyta</taxon>
        <taxon>Embryophyta</taxon>
        <taxon>Tracheophyta</taxon>
        <taxon>Spermatophyta</taxon>
        <taxon>Magnoliopsida</taxon>
        <taxon>eudicotyledons</taxon>
        <taxon>Gunneridae</taxon>
        <taxon>Pentapetalae</taxon>
        <taxon>asterids</taxon>
        <taxon>campanulids</taxon>
        <taxon>Apiales</taxon>
        <taxon>Apiaceae</taxon>
        <taxon>Apioideae</taxon>
        <taxon>apioid superclade</taxon>
        <taxon>Tordylieae</taxon>
        <taxon>Tordyliinae</taxon>
        <taxon>Heracleum</taxon>
    </lineage>
</organism>
<keyword evidence="4" id="KW-1185">Reference proteome</keyword>
<keyword evidence="1" id="KW-0560">Oxidoreductase</keyword>
<dbReference type="PANTHER" id="PTHR13871:SF96">
    <property type="entry name" value="THIOREDOXIN DOMAIN-CONTAINING PROTEIN"/>
    <property type="match status" value="1"/>
</dbReference>
<sequence>MILQNGCLNELSGGFVRMRNISSVKAACSGSYKSPNQLCSLAIRTKEYPKSSFYKVKVARKVGSGLYALMPRTSYVKKGMEVVTQDEEEFADIKEGDIINLTDLIFSEDRDYLIRYNDQKVKPKQLVGKAILVYFLPVSRYPFTDERIKFLDSEDDAAINQPSLELLLGSPDRDYLITNNGDKVPIHTLKNKSTRRWVGVSVISICWEEAHYIFRDAQDPSSYNKPDVSYLVPDYGELPWPVHYYGEGYSLPKELEHSVLDYHYYTRIMRFQRCLLIAFDRDGSIVRKTFHPTFDDKVFPFYAGGLEKEFLYQLDISFGWFYWNDLSKKKNPIYRRAE</sequence>
<evidence type="ECO:0000313" key="3">
    <source>
        <dbReference type="EMBL" id="KAK1354988.1"/>
    </source>
</evidence>
<dbReference type="InterPro" id="IPR052259">
    <property type="entry name" value="Nucleoredoxin-like"/>
</dbReference>
<accession>A0AAD8GVV3</accession>
<keyword evidence="2" id="KW-0520">NAD</keyword>
<dbReference type="Proteomes" id="UP001237642">
    <property type="component" value="Unassembled WGS sequence"/>
</dbReference>
<dbReference type="AlphaFoldDB" id="A0AAD8GVV3"/>
<gene>
    <name evidence="3" type="ORF">POM88_048244</name>
</gene>
<dbReference type="EMBL" id="JAUIZM010000011">
    <property type="protein sequence ID" value="KAK1354988.1"/>
    <property type="molecule type" value="Genomic_DNA"/>
</dbReference>
<dbReference type="GO" id="GO:0016491">
    <property type="term" value="F:oxidoreductase activity"/>
    <property type="evidence" value="ECO:0007669"/>
    <property type="project" value="UniProtKB-KW"/>
</dbReference>
<name>A0AAD8GVV3_9APIA</name>